<gene>
    <name evidence="1" type="ORF">HYN51_06445</name>
</gene>
<protein>
    <submittedName>
        <fullName evidence="1">DUF2787 domain-containing protein</fullName>
    </submittedName>
</protein>
<dbReference type="KEGG" id="lpv:HYN51_06445"/>
<keyword evidence="2" id="KW-1185">Reference proteome</keyword>
<dbReference type="EMBL" id="CP029185">
    <property type="protein sequence ID" value="AWH90021.1"/>
    <property type="molecule type" value="Genomic_DNA"/>
</dbReference>
<name>A0A2Y9U2I6_9GAMM</name>
<evidence type="ECO:0000313" key="1">
    <source>
        <dbReference type="EMBL" id="AWH90021.1"/>
    </source>
</evidence>
<dbReference type="Proteomes" id="UP000244908">
    <property type="component" value="Chromosome"/>
</dbReference>
<dbReference type="Pfam" id="PF10980">
    <property type="entry name" value="DUF2787"/>
    <property type="match status" value="1"/>
</dbReference>
<reference evidence="1 2" key="1">
    <citation type="journal article" date="2019" name="Int. J. Syst. Evol. Microbiol.">
        <title>Limnobaculum parvum gen. nov., sp. nov., isolated from a freshwater lake.</title>
        <authorList>
            <person name="Baek C."/>
            <person name="Shin S.K."/>
            <person name="Yi H."/>
        </authorList>
    </citation>
    <scope>NUCLEOTIDE SEQUENCE [LARGE SCALE GENOMIC DNA]</scope>
    <source>
        <strain evidence="1 2">HYN0051</strain>
    </source>
</reference>
<sequence length="36" mass="4324">MTFNYSSHTIESKAYHPIEIRLEKQHGNIWSIDYIT</sequence>
<dbReference type="InterPro" id="IPR021248">
    <property type="entry name" value="DUF2787"/>
</dbReference>
<dbReference type="AlphaFoldDB" id="A0A2Y9U2I6"/>
<dbReference type="Gene3D" id="3.10.450.430">
    <property type="entry name" value="Protein of unknown function DUF2787"/>
    <property type="match status" value="1"/>
</dbReference>
<proteinExistence type="predicted"/>
<evidence type="ECO:0000313" key="2">
    <source>
        <dbReference type="Proteomes" id="UP000244908"/>
    </source>
</evidence>
<organism evidence="1 2">
    <name type="scientific">Limnobaculum parvum</name>
    <dbReference type="NCBI Taxonomy" id="2172103"/>
    <lineage>
        <taxon>Bacteria</taxon>
        <taxon>Pseudomonadati</taxon>
        <taxon>Pseudomonadota</taxon>
        <taxon>Gammaproteobacteria</taxon>
        <taxon>Enterobacterales</taxon>
        <taxon>Budviciaceae</taxon>
        <taxon>Limnobaculum</taxon>
    </lineage>
</organism>
<accession>A0A2Y9U2I6</accession>